<keyword evidence="3" id="KW-0064">Aspartyl protease</keyword>
<dbReference type="InterPro" id="IPR023430">
    <property type="entry name" value="Pept_HybD-like_dom_sf"/>
</dbReference>
<dbReference type="GO" id="GO:0016485">
    <property type="term" value="P:protein processing"/>
    <property type="evidence" value="ECO:0007669"/>
    <property type="project" value="TreeGrafter"/>
</dbReference>
<dbReference type="InterPro" id="IPR000671">
    <property type="entry name" value="Peptidase_A31"/>
</dbReference>
<dbReference type="PANTHER" id="PTHR30302:SF1">
    <property type="entry name" value="HYDROGENASE 2 MATURATION PROTEASE"/>
    <property type="match status" value="1"/>
</dbReference>
<reference evidence="5" key="1">
    <citation type="journal article" date="2014" name="Int. J. Syst. Evol. Microbiol.">
        <title>Complete genome sequence of Corynebacterium casei LMG S-19264T (=DSM 44701T), isolated from a smear-ripened cheese.</title>
        <authorList>
            <consortium name="US DOE Joint Genome Institute (JGI-PGF)"/>
            <person name="Walter F."/>
            <person name="Albersmeier A."/>
            <person name="Kalinowski J."/>
            <person name="Ruckert C."/>
        </authorList>
    </citation>
    <scope>NUCLEOTIDE SEQUENCE</scope>
    <source>
        <strain evidence="5">JCM 4815</strain>
    </source>
</reference>
<evidence type="ECO:0000256" key="1">
    <source>
        <dbReference type="ARBA" id="ARBA00006814"/>
    </source>
</evidence>
<keyword evidence="6" id="KW-1185">Reference proteome</keyword>
<dbReference type="Gene3D" id="3.40.50.1450">
    <property type="entry name" value="HybD-like"/>
    <property type="match status" value="1"/>
</dbReference>
<proteinExistence type="inferred from homology"/>
<dbReference type="GO" id="GO:0008047">
    <property type="term" value="F:enzyme activator activity"/>
    <property type="evidence" value="ECO:0007669"/>
    <property type="project" value="InterPro"/>
</dbReference>
<gene>
    <name evidence="5" type="ORF">GCM10010365_23410</name>
</gene>
<evidence type="ECO:0000256" key="4">
    <source>
        <dbReference type="ARBA" id="ARBA00022801"/>
    </source>
</evidence>
<dbReference type="EMBL" id="BMVW01000003">
    <property type="protein sequence ID" value="GGZ03823.1"/>
    <property type="molecule type" value="Genomic_DNA"/>
</dbReference>
<organism evidence="5 6">
    <name type="scientific">Streptomyces poonensis</name>
    <dbReference type="NCBI Taxonomy" id="68255"/>
    <lineage>
        <taxon>Bacteria</taxon>
        <taxon>Bacillati</taxon>
        <taxon>Actinomycetota</taxon>
        <taxon>Actinomycetes</taxon>
        <taxon>Kitasatosporales</taxon>
        <taxon>Streptomycetaceae</taxon>
        <taxon>Streptomyces</taxon>
    </lineage>
</organism>
<dbReference type="NCBIfam" id="TIGR00072">
    <property type="entry name" value="hydrog_prot"/>
    <property type="match status" value="1"/>
</dbReference>
<name>A0A918PFX1_9ACTN</name>
<reference evidence="5" key="2">
    <citation type="submission" date="2020-09" db="EMBL/GenBank/DDBJ databases">
        <authorList>
            <person name="Sun Q."/>
            <person name="Ohkuma M."/>
        </authorList>
    </citation>
    <scope>NUCLEOTIDE SEQUENCE</scope>
    <source>
        <strain evidence="5">JCM 4815</strain>
    </source>
</reference>
<dbReference type="Proteomes" id="UP000622166">
    <property type="component" value="Unassembled WGS sequence"/>
</dbReference>
<evidence type="ECO:0000313" key="6">
    <source>
        <dbReference type="Proteomes" id="UP000622166"/>
    </source>
</evidence>
<dbReference type="PRINTS" id="PR00446">
    <property type="entry name" value="HYDRGNUPTAKE"/>
</dbReference>
<dbReference type="SUPFAM" id="SSF53163">
    <property type="entry name" value="HybD-like"/>
    <property type="match status" value="1"/>
</dbReference>
<sequence length="176" mass="18465">MRVMVAGVGNVLRRDDGFGVEVARRLAGVPLPRGTRVADYGIRGVHLAYELMAGYDGLILVDAMRCGGPPGTVCVLDPERPDGTRETAAVAAAPMDAHDMGPEAVLALLDRLGVRLPWVLVVGCEPAELGEGMGLSAAASGAVEEAVRLVRQLLDERVTEVTKVTEATEKGTGHRA</sequence>
<dbReference type="AlphaFoldDB" id="A0A918PFX1"/>
<protein>
    <submittedName>
        <fullName evidence="5">Peptidase M52</fullName>
    </submittedName>
</protein>
<dbReference type="GO" id="GO:0004190">
    <property type="term" value="F:aspartic-type endopeptidase activity"/>
    <property type="evidence" value="ECO:0007669"/>
    <property type="project" value="UniProtKB-KW"/>
</dbReference>
<accession>A0A918PFX1</accession>
<comment type="caution">
    <text evidence="5">The sequence shown here is derived from an EMBL/GenBank/DDBJ whole genome shotgun (WGS) entry which is preliminary data.</text>
</comment>
<comment type="similarity">
    <text evidence="1">Belongs to the peptidase A31 family.</text>
</comment>
<evidence type="ECO:0000256" key="3">
    <source>
        <dbReference type="ARBA" id="ARBA00022750"/>
    </source>
</evidence>
<evidence type="ECO:0000256" key="2">
    <source>
        <dbReference type="ARBA" id="ARBA00022670"/>
    </source>
</evidence>
<keyword evidence="2" id="KW-0645">Protease</keyword>
<evidence type="ECO:0000313" key="5">
    <source>
        <dbReference type="EMBL" id="GGZ03823.1"/>
    </source>
</evidence>
<keyword evidence="4" id="KW-0378">Hydrolase</keyword>
<dbReference type="Pfam" id="PF01750">
    <property type="entry name" value="HycI"/>
    <property type="match status" value="1"/>
</dbReference>
<dbReference type="PANTHER" id="PTHR30302">
    <property type="entry name" value="HYDROGENASE 1 MATURATION PROTEASE"/>
    <property type="match status" value="1"/>
</dbReference>